<gene>
    <name evidence="2" type="ORF">MXD59_11495</name>
</gene>
<evidence type="ECO:0000313" key="3">
    <source>
        <dbReference type="Proteomes" id="UP001201873"/>
    </source>
</evidence>
<dbReference type="InterPro" id="IPR045608">
    <property type="entry name" value="Trypco2"/>
</dbReference>
<name>A0ABT0JXW5_9ACTN</name>
<dbReference type="RefSeq" id="WP_248824665.1">
    <property type="nucleotide sequence ID" value="NZ_JALKFT010000009.1"/>
</dbReference>
<evidence type="ECO:0000259" key="1">
    <source>
        <dbReference type="Pfam" id="PF19631"/>
    </source>
</evidence>
<dbReference type="EMBL" id="JALKFT010000009">
    <property type="protein sequence ID" value="MCK9876388.1"/>
    <property type="molecule type" value="Genomic_DNA"/>
</dbReference>
<sequence length="98" mass="10058">MDEPWVGLADAIGAVRAELTAAMAAGVGAPVRFTVEPVELELNVEVHTGGKAEGGVRIGVVSIGASGERSSTSTHRLTVRLQPVDPVTGRSPLIGDDE</sequence>
<organism evidence="2 3">
    <name type="scientific">Frankia umida</name>
    <dbReference type="NCBI Taxonomy" id="573489"/>
    <lineage>
        <taxon>Bacteria</taxon>
        <taxon>Bacillati</taxon>
        <taxon>Actinomycetota</taxon>
        <taxon>Actinomycetes</taxon>
        <taxon>Frankiales</taxon>
        <taxon>Frankiaceae</taxon>
        <taxon>Frankia</taxon>
    </lineage>
</organism>
<protein>
    <recommendedName>
        <fullName evidence="1">Trypsin-co-occurring domain-containing protein</fullName>
    </recommendedName>
</protein>
<evidence type="ECO:0000313" key="2">
    <source>
        <dbReference type="EMBL" id="MCK9876388.1"/>
    </source>
</evidence>
<dbReference type="Pfam" id="PF19631">
    <property type="entry name" value="Trypco2"/>
    <property type="match status" value="1"/>
</dbReference>
<comment type="caution">
    <text evidence="2">The sequence shown here is derived from an EMBL/GenBank/DDBJ whole genome shotgun (WGS) entry which is preliminary data.</text>
</comment>
<feature type="domain" description="Trypsin-co-occurring" evidence="1">
    <location>
        <begin position="6"/>
        <end position="83"/>
    </location>
</feature>
<reference evidence="2 3" key="1">
    <citation type="submission" date="2022-04" db="EMBL/GenBank/DDBJ databases">
        <title>Genome diversity in the genus Frankia.</title>
        <authorList>
            <person name="Carlos-Shanley C."/>
            <person name="Hahn D."/>
        </authorList>
    </citation>
    <scope>NUCLEOTIDE SEQUENCE [LARGE SCALE GENOMIC DNA]</scope>
    <source>
        <strain evidence="2 3">Ag45/Mut15</strain>
    </source>
</reference>
<proteinExistence type="predicted"/>
<accession>A0ABT0JXW5</accession>
<dbReference type="Proteomes" id="UP001201873">
    <property type="component" value="Unassembled WGS sequence"/>
</dbReference>
<keyword evidence="3" id="KW-1185">Reference proteome</keyword>